<evidence type="ECO:0000313" key="1">
    <source>
        <dbReference type="EMBL" id="GLQ87474.1"/>
    </source>
</evidence>
<organism evidence="1 2">
    <name type="scientific">Dyella flagellata</name>
    <dbReference type="NCBI Taxonomy" id="1867833"/>
    <lineage>
        <taxon>Bacteria</taxon>
        <taxon>Pseudomonadati</taxon>
        <taxon>Pseudomonadota</taxon>
        <taxon>Gammaproteobacteria</taxon>
        <taxon>Lysobacterales</taxon>
        <taxon>Rhodanobacteraceae</taxon>
        <taxon>Dyella</taxon>
    </lineage>
</organism>
<comment type="caution">
    <text evidence="1">The sequence shown here is derived from an EMBL/GenBank/DDBJ whole genome shotgun (WGS) entry which is preliminary data.</text>
</comment>
<protein>
    <recommendedName>
        <fullName evidence="3">Ferritin-like metal-binding protein YciE</fullName>
    </recommendedName>
</protein>
<name>A0ABQ5X8A7_9GAMM</name>
<dbReference type="EMBL" id="BSOA01000006">
    <property type="protein sequence ID" value="GLQ87474.1"/>
    <property type="molecule type" value="Genomic_DNA"/>
</dbReference>
<gene>
    <name evidence="1" type="ORF">GCM10007898_10400</name>
</gene>
<keyword evidence="2" id="KW-1185">Reference proteome</keyword>
<sequence>MNMSGVRFALACLGISLDGASNMTEDLAQNPDSKSTHEHLSLIDLLFVRMAYERATIGICERFIEKARQSRDAVIRALDLTRLQAFCGTLIEHVHLLTQSLDVLGDKADTEHLEEKHRHSLVLAKAAEKQAGDPEVAVLPSMQALLTVEQFNEVAWGLLLALVKDAELQRFVVHFEQACARHREQRLALQQGYEDVALGLVRRHQLATKSAHPLKSTITGRAGMLFGDPRRLGRI</sequence>
<evidence type="ECO:0008006" key="3">
    <source>
        <dbReference type="Google" id="ProtNLM"/>
    </source>
</evidence>
<evidence type="ECO:0000313" key="2">
    <source>
        <dbReference type="Proteomes" id="UP001156627"/>
    </source>
</evidence>
<reference evidence="2" key="1">
    <citation type="journal article" date="2019" name="Int. J. Syst. Evol. Microbiol.">
        <title>The Global Catalogue of Microorganisms (GCM) 10K type strain sequencing project: providing services to taxonomists for standard genome sequencing and annotation.</title>
        <authorList>
            <consortium name="The Broad Institute Genomics Platform"/>
            <consortium name="The Broad Institute Genome Sequencing Center for Infectious Disease"/>
            <person name="Wu L."/>
            <person name="Ma J."/>
        </authorList>
    </citation>
    <scope>NUCLEOTIDE SEQUENCE [LARGE SCALE GENOMIC DNA]</scope>
    <source>
        <strain evidence="2">NBRC 111981</strain>
    </source>
</reference>
<accession>A0ABQ5X8A7</accession>
<dbReference type="Proteomes" id="UP001156627">
    <property type="component" value="Unassembled WGS sequence"/>
</dbReference>
<proteinExistence type="predicted"/>